<dbReference type="Gene3D" id="3.40.50.2300">
    <property type="match status" value="1"/>
</dbReference>
<accession>A0A7X0JMV0</accession>
<proteinExistence type="predicted"/>
<dbReference type="AlphaFoldDB" id="A0A7X0JMV0"/>
<dbReference type="GO" id="GO:0003677">
    <property type="term" value="F:DNA binding"/>
    <property type="evidence" value="ECO:0007669"/>
    <property type="project" value="UniProtKB-KW"/>
</dbReference>
<evidence type="ECO:0000313" key="2">
    <source>
        <dbReference type="Proteomes" id="UP000585437"/>
    </source>
</evidence>
<keyword evidence="1" id="KW-0238">DNA-binding</keyword>
<protein>
    <submittedName>
        <fullName evidence="1">DNA-binding NtrC family response regulator</fullName>
    </submittedName>
</protein>
<sequence>MCSDNKPYAVVANRDALPRIEARNILEDAGYLVLEAAGVDEAKTLLDLHGIMVELLFIDHRIPPENLTGFDLISYSTQELPHIEVLVTSTANKARPDYIADEVMFTEGPLTASLVKELLPKAASKS</sequence>
<evidence type="ECO:0000313" key="1">
    <source>
        <dbReference type="EMBL" id="MBB6510488.1"/>
    </source>
</evidence>
<dbReference type="RefSeq" id="WP_184655662.1">
    <property type="nucleotide sequence ID" value="NZ_JACHBU010000009.1"/>
</dbReference>
<reference evidence="1 2" key="1">
    <citation type="submission" date="2020-08" db="EMBL/GenBank/DDBJ databases">
        <title>The Agave Microbiome: Exploring the role of microbial communities in plant adaptations to desert environments.</title>
        <authorList>
            <person name="Partida-Martinez L.P."/>
        </authorList>
    </citation>
    <scope>NUCLEOTIDE SEQUENCE [LARGE SCALE GENOMIC DNA]</scope>
    <source>
        <strain evidence="1 2">AS3.12</strain>
    </source>
</reference>
<keyword evidence="2" id="KW-1185">Reference proteome</keyword>
<organism evidence="1 2">
    <name type="scientific">Rhizobium soli</name>
    <dbReference type="NCBI Taxonomy" id="424798"/>
    <lineage>
        <taxon>Bacteria</taxon>
        <taxon>Pseudomonadati</taxon>
        <taxon>Pseudomonadota</taxon>
        <taxon>Alphaproteobacteria</taxon>
        <taxon>Hyphomicrobiales</taxon>
        <taxon>Rhizobiaceae</taxon>
        <taxon>Rhizobium/Agrobacterium group</taxon>
        <taxon>Rhizobium</taxon>
    </lineage>
</organism>
<dbReference type="Proteomes" id="UP000585437">
    <property type="component" value="Unassembled WGS sequence"/>
</dbReference>
<dbReference type="EMBL" id="JACHBU010000009">
    <property type="protein sequence ID" value="MBB6510488.1"/>
    <property type="molecule type" value="Genomic_DNA"/>
</dbReference>
<gene>
    <name evidence="1" type="ORF">F4695_003879</name>
</gene>
<comment type="caution">
    <text evidence="1">The sequence shown here is derived from an EMBL/GenBank/DDBJ whole genome shotgun (WGS) entry which is preliminary data.</text>
</comment>
<dbReference type="InterPro" id="IPR011006">
    <property type="entry name" value="CheY-like_superfamily"/>
</dbReference>
<dbReference type="SUPFAM" id="SSF52172">
    <property type="entry name" value="CheY-like"/>
    <property type="match status" value="1"/>
</dbReference>
<name>A0A7X0JMV0_9HYPH</name>